<feature type="region of interest" description="Disordered" evidence="1">
    <location>
        <begin position="267"/>
        <end position="301"/>
    </location>
</feature>
<dbReference type="AlphaFoldDB" id="A0A9P6JUU8"/>
<proteinExistence type="predicted"/>
<feature type="domain" description="DUF7918" evidence="2">
    <location>
        <begin position="84"/>
        <end position="244"/>
    </location>
</feature>
<feature type="compositionally biased region" description="Polar residues" evidence="1">
    <location>
        <begin position="271"/>
        <end position="293"/>
    </location>
</feature>
<dbReference type="InterPro" id="IPR057678">
    <property type="entry name" value="DUF7918"/>
</dbReference>
<accession>A0A9P6JUU8</accession>
<name>A0A9P6JUU8_9AGAR</name>
<organism evidence="3 4">
    <name type="scientific">Crepidotus variabilis</name>
    <dbReference type="NCBI Taxonomy" id="179855"/>
    <lineage>
        <taxon>Eukaryota</taxon>
        <taxon>Fungi</taxon>
        <taxon>Dikarya</taxon>
        <taxon>Basidiomycota</taxon>
        <taxon>Agaricomycotina</taxon>
        <taxon>Agaricomycetes</taxon>
        <taxon>Agaricomycetidae</taxon>
        <taxon>Agaricales</taxon>
        <taxon>Agaricineae</taxon>
        <taxon>Crepidotaceae</taxon>
        <taxon>Crepidotus</taxon>
    </lineage>
</organism>
<keyword evidence="4" id="KW-1185">Reference proteome</keyword>
<protein>
    <recommendedName>
        <fullName evidence="2">DUF7918 domain-containing protein</fullName>
    </recommendedName>
</protein>
<evidence type="ECO:0000256" key="1">
    <source>
        <dbReference type="SAM" id="MobiDB-lite"/>
    </source>
</evidence>
<sequence>MNPYHSIPSHSRLQVGQLTCWIEGTENPKVIGNPRPELDGNVFSCWIESVAGQVTLFLLSHRLFMRLTSIFMQEFTVNWHNNHRDVPLEGRLYLDGVHCDTQFMPERNHKPDAFWSTVVMDCAQISDQSRSTFHFSDLQDDEDEDEDHTGRVLDGSQIGAIRLEVRRIQLANHIPVVYVNNIGKSLGRATNLTDVTLHRTSLGKAYDHPQRRLIGTKAKNLDNNPWHTFIFRYRPLSFLVKYNLMPSWYTTPQPTNDQEECLTPTRPYAQLSGSSSTQPYQNYLGQNLTQPSSTKRKRDDI</sequence>
<dbReference type="Proteomes" id="UP000807306">
    <property type="component" value="Unassembled WGS sequence"/>
</dbReference>
<dbReference type="EMBL" id="MU157830">
    <property type="protein sequence ID" value="KAF9532850.1"/>
    <property type="molecule type" value="Genomic_DNA"/>
</dbReference>
<gene>
    <name evidence="3" type="ORF">CPB83DRAFT_846479</name>
</gene>
<evidence type="ECO:0000313" key="3">
    <source>
        <dbReference type="EMBL" id="KAF9532850.1"/>
    </source>
</evidence>
<evidence type="ECO:0000313" key="4">
    <source>
        <dbReference type="Proteomes" id="UP000807306"/>
    </source>
</evidence>
<comment type="caution">
    <text evidence="3">The sequence shown here is derived from an EMBL/GenBank/DDBJ whole genome shotgun (WGS) entry which is preliminary data.</text>
</comment>
<evidence type="ECO:0000259" key="2">
    <source>
        <dbReference type="Pfam" id="PF25534"/>
    </source>
</evidence>
<dbReference type="OrthoDB" id="3364132at2759"/>
<dbReference type="Pfam" id="PF25534">
    <property type="entry name" value="DUF7918"/>
    <property type="match status" value="1"/>
</dbReference>
<reference evidence="3" key="1">
    <citation type="submission" date="2020-11" db="EMBL/GenBank/DDBJ databases">
        <authorList>
            <consortium name="DOE Joint Genome Institute"/>
            <person name="Ahrendt S."/>
            <person name="Riley R."/>
            <person name="Andreopoulos W."/>
            <person name="Labutti K."/>
            <person name="Pangilinan J."/>
            <person name="Ruiz-Duenas F.J."/>
            <person name="Barrasa J.M."/>
            <person name="Sanchez-Garcia M."/>
            <person name="Camarero S."/>
            <person name="Miyauchi S."/>
            <person name="Serrano A."/>
            <person name="Linde D."/>
            <person name="Babiker R."/>
            <person name="Drula E."/>
            <person name="Ayuso-Fernandez I."/>
            <person name="Pacheco R."/>
            <person name="Padilla G."/>
            <person name="Ferreira P."/>
            <person name="Barriuso J."/>
            <person name="Kellner H."/>
            <person name="Castanera R."/>
            <person name="Alfaro M."/>
            <person name="Ramirez L."/>
            <person name="Pisabarro A.G."/>
            <person name="Kuo A."/>
            <person name="Tritt A."/>
            <person name="Lipzen A."/>
            <person name="He G."/>
            <person name="Yan M."/>
            <person name="Ng V."/>
            <person name="Cullen D."/>
            <person name="Martin F."/>
            <person name="Rosso M.-N."/>
            <person name="Henrissat B."/>
            <person name="Hibbett D."/>
            <person name="Martinez A.T."/>
            <person name="Grigoriev I.V."/>
        </authorList>
    </citation>
    <scope>NUCLEOTIDE SEQUENCE</scope>
    <source>
        <strain evidence="3">CBS 506.95</strain>
    </source>
</reference>